<protein>
    <submittedName>
        <fullName evidence="1">Uncharacterized protein</fullName>
    </submittedName>
</protein>
<dbReference type="Pfam" id="PF11311">
    <property type="entry name" value="DUF3114"/>
    <property type="match status" value="1"/>
</dbReference>
<dbReference type="AlphaFoldDB" id="A0A2A5RUG8"/>
<evidence type="ECO:0000313" key="1">
    <source>
        <dbReference type="EMBL" id="PCS04307.1"/>
    </source>
</evidence>
<sequence>MVHHVLGAKVDTNNFLQLETISSGKYKFPTEKKDVAQYFEFTKNYSYMIQDKYKGSLLKAANYSEVDKTIDHQMRYWLDKPVIDYINNMPVPKGQTKASTYLQFLDDIGITPGNPQAGYHNRTSENDIKIPAPKNEKITADHVEIIFTNGGKQTVSMWNELQVDKGTRLYKSDANLYEGSYQNIANTDSANYATPKFDNDKFKNSGGDLHDALDVEFKNKYESDVRQKSKEEYSIFNKYKTNLDDLRGNSK</sequence>
<dbReference type="InterPro" id="IPR021462">
    <property type="entry name" value="DUF3114"/>
</dbReference>
<reference evidence="1 2" key="1">
    <citation type="submission" date="2014-12" db="EMBL/GenBank/DDBJ databases">
        <title>Draft genome sequences of 10 type strains of Lactococcus.</title>
        <authorList>
            <person name="Sun Z."/>
            <person name="Zhong Z."/>
            <person name="Liu W."/>
            <person name="Zhang W."/>
            <person name="Zhang H."/>
        </authorList>
    </citation>
    <scope>NUCLEOTIDE SEQUENCE [LARGE SCALE GENOMIC DNA]</scope>
    <source>
        <strain evidence="1 2">DSM 6634</strain>
    </source>
</reference>
<dbReference type="Proteomes" id="UP000218282">
    <property type="component" value="Unassembled WGS sequence"/>
</dbReference>
<dbReference type="EMBL" id="JXJW01000034">
    <property type="protein sequence ID" value="PCS04307.1"/>
    <property type="molecule type" value="Genomic_DNA"/>
</dbReference>
<gene>
    <name evidence="1" type="ORF">RU86_GL001641</name>
</gene>
<keyword evidence="2" id="KW-1185">Reference proteome</keyword>
<organism evidence="1 2">
    <name type="scientific">Pseudolactococcus piscium</name>
    <dbReference type="NCBI Taxonomy" id="1364"/>
    <lineage>
        <taxon>Bacteria</taxon>
        <taxon>Bacillati</taxon>
        <taxon>Bacillota</taxon>
        <taxon>Bacilli</taxon>
        <taxon>Lactobacillales</taxon>
        <taxon>Streptococcaceae</taxon>
        <taxon>Pseudolactococcus</taxon>
    </lineage>
</organism>
<proteinExistence type="predicted"/>
<name>A0A2A5RUG8_9LACT</name>
<comment type="caution">
    <text evidence="1">The sequence shown here is derived from an EMBL/GenBank/DDBJ whole genome shotgun (WGS) entry which is preliminary data.</text>
</comment>
<evidence type="ECO:0000313" key="2">
    <source>
        <dbReference type="Proteomes" id="UP000218282"/>
    </source>
</evidence>
<accession>A0A2A5RUG8</accession>